<evidence type="ECO:0000256" key="2">
    <source>
        <dbReference type="ARBA" id="ARBA00022705"/>
    </source>
</evidence>
<evidence type="ECO:0000256" key="5">
    <source>
        <dbReference type="ARBA" id="ARBA00023204"/>
    </source>
</evidence>
<dbReference type="Gene3D" id="1.10.150.20">
    <property type="entry name" value="5' to 3' exonuclease, C-terminal subdomain"/>
    <property type="match status" value="1"/>
</dbReference>
<evidence type="ECO:0000313" key="11">
    <source>
        <dbReference type="Proteomes" id="UP000294575"/>
    </source>
</evidence>
<dbReference type="PANTHER" id="PTHR47810:SF1">
    <property type="entry name" value="DNA LIGASE B"/>
    <property type="match status" value="1"/>
</dbReference>
<dbReference type="OrthoDB" id="9759736at2"/>
<dbReference type="SUPFAM" id="SSF56091">
    <property type="entry name" value="DNA ligase/mRNA capping enzyme, catalytic domain"/>
    <property type="match status" value="1"/>
</dbReference>
<dbReference type="HAMAP" id="MF_01587">
    <property type="entry name" value="DNA_ligase_B"/>
    <property type="match status" value="1"/>
</dbReference>
<dbReference type="AlphaFoldDB" id="A0A4R6TV03"/>
<dbReference type="RefSeq" id="WP_101496016.1">
    <property type="nucleotide sequence ID" value="NZ_LNJZ01000003.1"/>
</dbReference>
<comment type="caution">
    <text evidence="10">The sequence shown here is derived from an EMBL/GenBank/DDBJ whole genome shotgun (WGS) entry which is preliminary data.</text>
</comment>
<feature type="domain" description="NAD-dependent DNA ligase N-terminal" evidence="9">
    <location>
        <begin position="33"/>
        <end position="430"/>
    </location>
</feature>
<dbReference type="PANTHER" id="PTHR47810">
    <property type="entry name" value="DNA LIGASE"/>
    <property type="match status" value="1"/>
</dbReference>
<name>A0A4R6TV03_9GAMM</name>
<evidence type="ECO:0000313" key="10">
    <source>
        <dbReference type="EMBL" id="TDQ36472.1"/>
    </source>
</evidence>
<dbReference type="InterPro" id="IPR004150">
    <property type="entry name" value="NAD_DNA_ligase_OB"/>
</dbReference>
<dbReference type="Pfam" id="PF01653">
    <property type="entry name" value="DNA_ligase_aden"/>
    <property type="match status" value="1"/>
</dbReference>
<comment type="similarity">
    <text evidence="7">Belongs to the NAD-dependent DNA ligase family. LigB subfamily.</text>
</comment>
<dbReference type="GO" id="GO:0003911">
    <property type="term" value="F:DNA ligase (NAD+) activity"/>
    <property type="evidence" value="ECO:0007669"/>
    <property type="project" value="UniProtKB-UniRule"/>
</dbReference>
<dbReference type="Gene3D" id="2.40.50.140">
    <property type="entry name" value="Nucleic acid-binding proteins"/>
    <property type="match status" value="1"/>
</dbReference>
<dbReference type="SMART" id="SM00532">
    <property type="entry name" value="LIGANc"/>
    <property type="match status" value="1"/>
</dbReference>
<keyword evidence="5 7" id="KW-0234">DNA repair</keyword>
<feature type="active site" description="N6-AMP-lysine intermediate" evidence="7">
    <location>
        <position position="128"/>
    </location>
</feature>
<comment type="function">
    <text evidence="7">Catalyzes the formation of phosphodiester linkages between 5'-phosphoryl and 3'-hydroxyl groups in double-stranded DNA using NAD as a coenzyme and as the energy source for the reaction.</text>
</comment>
<sequence>MHAGILCLSAVLLGSLALPVLAERHCPDWPEEQLQQQIIHLQQQLEQWDRSYHVEGRSLVDDEVYDQARMRLDNWQYCNGDDSSAIRLPGDTGYALPHTYTQMGLDKLDEKQLRQWLRDRQDLWAQPKLDGVAVTLVYRQGQLQQMISRGDGRHGQDWLQHARHIDAIPKQLPRPIDANLQGELYQKLERHIQSAHGSHQARSSVAGWLNRKQVDGQTGRQIGLFVWEWPDGPATMPERLQQLAGLGFSDTAAFSQPVSGMDDIRHWRGHWYNSPLPFATDGVVIRQGERAANRLQHAYPPAWAVAWKYPLSQVVARIRGFEFNIGRTGRITPIALLEEVELDHKRISRISLGSVERMQRLELGVGDHISVRLSGHAIPQLAGIAWRNPQRQVPSPPDPALHHQLSCFRHRSGCEQQFLARLHWLGGKQGLNMKGMGSGTWAILADAGSINSLAGWLELDDEALQSLNGVGKKRAKQLLTIFVQARQQPFGRWLTAIGVPPVLRLLPGDSWPLLAGLDMPGWQRRGYSARSAKTLHDFFQHPEVQLLAAHLAATGIDGFQLAE</sequence>
<feature type="chain" id="PRO_5021004062" description="DNA ligase B" evidence="8">
    <location>
        <begin position="23"/>
        <end position="563"/>
    </location>
</feature>
<dbReference type="InterPro" id="IPR020923">
    <property type="entry name" value="DNA_ligase_B"/>
</dbReference>
<keyword evidence="2 7" id="KW-0235">DNA replication</keyword>
<proteinExistence type="inferred from homology"/>
<evidence type="ECO:0000256" key="6">
    <source>
        <dbReference type="ARBA" id="ARBA00034005"/>
    </source>
</evidence>
<dbReference type="Gene3D" id="3.30.470.30">
    <property type="entry name" value="DNA ligase/mRNA capping enzyme"/>
    <property type="match status" value="1"/>
</dbReference>
<evidence type="ECO:0000256" key="3">
    <source>
        <dbReference type="ARBA" id="ARBA00022763"/>
    </source>
</evidence>
<keyword evidence="4 7" id="KW-0520">NAD</keyword>
<keyword evidence="3 7" id="KW-0227">DNA damage</keyword>
<dbReference type="EMBL" id="SNYK01000012">
    <property type="protein sequence ID" value="TDQ36472.1"/>
    <property type="molecule type" value="Genomic_DNA"/>
</dbReference>
<protein>
    <recommendedName>
        <fullName evidence="7">DNA ligase B</fullName>
        <ecNumber evidence="7">6.5.1.2</ecNumber>
    </recommendedName>
    <alternativeName>
        <fullName evidence="7">Polydeoxyribonucleotide synthase [NAD(+)] B</fullName>
    </alternativeName>
</protein>
<dbReference type="InterPro" id="IPR050326">
    <property type="entry name" value="NAD_dep_DNA_ligaseB"/>
</dbReference>
<reference evidence="10 11" key="1">
    <citation type="submission" date="2019-03" db="EMBL/GenBank/DDBJ databases">
        <title>Genomic Encyclopedia of Type Strains, Phase IV (KMG-IV): sequencing the most valuable type-strain genomes for metagenomic binning, comparative biology and taxonomic classification.</title>
        <authorList>
            <person name="Goeker M."/>
        </authorList>
    </citation>
    <scope>NUCLEOTIDE SEQUENCE [LARGE SCALE GENOMIC DNA]</scope>
    <source>
        <strain evidence="10 11">DSM 28679</strain>
    </source>
</reference>
<organism evidence="10 11">
    <name type="scientific">Thiopseudomonas denitrificans</name>
    <dbReference type="NCBI Taxonomy" id="1501432"/>
    <lineage>
        <taxon>Bacteria</taxon>
        <taxon>Pseudomonadati</taxon>
        <taxon>Pseudomonadota</taxon>
        <taxon>Gammaproteobacteria</taxon>
        <taxon>Pseudomonadales</taxon>
        <taxon>Pseudomonadaceae</taxon>
        <taxon>Thiopseudomonas</taxon>
    </lineage>
</organism>
<dbReference type="GO" id="GO:0006281">
    <property type="term" value="P:DNA repair"/>
    <property type="evidence" value="ECO:0007669"/>
    <property type="project" value="UniProtKB-KW"/>
</dbReference>
<feature type="signal peptide" evidence="8">
    <location>
        <begin position="1"/>
        <end position="22"/>
    </location>
</feature>
<evidence type="ECO:0000256" key="7">
    <source>
        <dbReference type="HAMAP-Rule" id="MF_01587"/>
    </source>
</evidence>
<dbReference type="NCBIfam" id="NF005987">
    <property type="entry name" value="PRK08097.1"/>
    <property type="match status" value="1"/>
</dbReference>
<dbReference type="SUPFAM" id="SSF50249">
    <property type="entry name" value="Nucleic acid-binding proteins"/>
    <property type="match status" value="1"/>
</dbReference>
<dbReference type="InterPro" id="IPR013840">
    <property type="entry name" value="DNAligase_N"/>
</dbReference>
<dbReference type="SUPFAM" id="SSF47781">
    <property type="entry name" value="RuvA domain 2-like"/>
    <property type="match status" value="1"/>
</dbReference>
<evidence type="ECO:0000256" key="4">
    <source>
        <dbReference type="ARBA" id="ARBA00023027"/>
    </source>
</evidence>
<accession>A0A4R6TV03</accession>
<dbReference type="GO" id="GO:0006260">
    <property type="term" value="P:DNA replication"/>
    <property type="evidence" value="ECO:0007669"/>
    <property type="project" value="UniProtKB-KW"/>
</dbReference>
<dbReference type="InterPro" id="IPR013839">
    <property type="entry name" value="DNAligase_adenylation"/>
</dbReference>
<dbReference type="Pfam" id="PF03120">
    <property type="entry name" value="OB_DNA_ligase"/>
    <property type="match status" value="1"/>
</dbReference>
<keyword evidence="11" id="KW-1185">Reference proteome</keyword>
<evidence type="ECO:0000256" key="8">
    <source>
        <dbReference type="SAM" id="SignalP"/>
    </source>
</evidence>
<evidence type="ECO:0000259" key="9">
    <source>
        <dbReference type="SMART" id="SM00532"/>
    </source>
</evidence>
<gene>
    <name evidence="7" type="primary">ligB</name>
    <name evidence="10" type="ORF">DFQ45_11219</name>
</gene>
<dbReference type="Gene3D" id="1.10.287.610">
    <property type="entry name" value="Helix hairpin bin"/>
    <property type="match status" value="1"/>
</dbReference>
<dbReference type="Proteomes" id="UP000294575">
    <property type="component" value="Unassembled WGS sequence"/>
</dbReference>
<comment type="catalytic activity">
    <reaction evidence="6 7">
        <text>NAD(+) + (deoxyribonucleotide)n-3'-hydroxyl + 5'-phospho-(deoxyribonucleotide)m = (deoxyribonucleotide)n+m + AMP + beta-nicotinamide D-nucleotide.</text>
        <dbReference type="EC" id="6.5.1.2"/>
    </reaction>
</comment>
<dbReference type="EC" id="6.5.1.2" evidence="7"/>
<dbReference type="InterPro" id="IPR012340">
    <property type="entry name" value="NA-bd_OB-fold"/>
</dbReference>
<dbReference type="InterPro" id="IPR010994">
    <property type="entry name" value="RuvA_2-like"/>
</dbReference>
<keyword evidence="8" id="KW-0732">Signal</keyword>
<keyword evidence="1 7" id="KW-0436">Ligase</keyword>
<evidence type="ECO:0000256" key="1">
    <source>
        <dbReference type="ARBA" id="ARBA00022598"/>
    </source>
</evidence>